<dbReference type="WBParaSite" id="ACRNAN_scaffold5508.g26737.t1">
    <property type="protein sequence ID" value="ACRNAN_scaffold5508.g26737.t1"/>
    <property type="gene ID" value="ACRNAN_scaffold5508.g26737"/>
</dbReference>
<proteinExistence type="predicted"/>
<evidence type="ECO:0000313" key="2">
    <source>
        <dbReference type="WBParaSite" id="ACRNAN_scaffold5508.g26737.t1"/>
    </source>
</evidence>
<organism evidence="1 2">
    <name type="scientific">Acrobeloides nanus</name>
    <dbReference type="NCBI Taxonomy" id="290746"/>
    <lineage>
        <taxon>Eukaryota</taxon>
        <taxon>Metazoa</taxon>
        <taxon>Ecdysozoa</taxon>
        <taxon>Nematoda</taxon>
        <taxon>Chromadorea</taxon>
        <taxon>Rhabditida</taxon>
        <taxon>Tylenchina</taxon>
        <taxon>Cephalobomorpha</taxon>
        <taxon>Cephaloboidea</taxon>
        <taxon>Cephalobidae</taxon>
        <taxon>Acrobeloides</taxon>
    </lineage>
</organism>
<dbReference type="AlphaFoldDB" id="A0A914E394"/>
<name>A0A914E394_9BILA</name>
<reference evidence="2" key="1">
    <citation type="submission" date="2022-11" db="UniProtKB">
        <authorList>
            <consortium name="WormBaseParasite"/>
        </authorList>
    </citation>
    <scope>IDENTIFICATION</scope>
</reference>
<evidence type="ECO:0000313" key="1">
    <source>
        <dbReference type="Proteomes" id="UP000887540"/>
    </source>
</evidence>
<accession>A0A914E394</accession>
<dbReference type="Proteomes" id="UP000887540">
    <property type="component" value="Unplaced"/>
</dbReference>
<keyword evidence="1" id="KW-1185">Reference proteome</keyword>
<protein>
    <submittedName>
        <fullName evidence="2">Uncharacterized protein</fullName>
    </submittedName>
</protein>
<sequence>MMNLPNISLSIFFVENSDEFFHYLDGTWIGTWSGRRYIKPLFDIKLWNCFGRTLDDVPRTNNHIEAFHNAFNSMIQQNHPDPYKLTSYFLKEQSLTDMKIAQLNAGAKEEIYSKKGYKFINDRLKNLLADYHKMQPMEFLKNVTNNFLVRALKKAEVNQKNSDED</sequence>